<accession>A0A6G0X584</accession>
<gene>
    <name evidence="2" type="ORF">Ae201684_008442</name>
</gene>
<feature type="coiled-coil region" evidence="1">
    <location>
        <begin position="54"/>
        <end position="116"/>
    </location>
</feature>
<organism evidence="2 3">
    <name type="scientific">Aphanomyces euteiches</name>
    <dbReference type="NCBI Taxonomy" id="100861"/>
    <lineage>
        <taxon>Eukaryota</taxon>
        <taxon>Sar</taxon>
        <taxon>Stramenopiles</taxon>
        <taxon>Oomycota</taxon>
        <taxon>Saprolegniomycetes</taxon>
        <taxon>Saprolegniales</taxon>
        <taxon>Verrucalvaceae</taxon>
        <taxon>Aphanomyces</taxon>
    </lineage>
</organism>
<keyword evidence="1" id="KW-0175">Coiled coil</keyword>
<evidence type="ECO:0000313" key="3">
    <source>
        <dbReference type="Proteomes" id="UP000481153"/>
    </source>
</evidence>
<dbReference type="VEuPathDB" id="FungiDB:AeMF1_000177"/>
<dbReference type="Proteomes" id="UP000481153">
    <property type="component" value="Unassembled WGS sequence"/>
</dbReference>
<comment type="caution">
    <text evidence="2">The sequence shown here is derived from an EMBL/GenBank/DDBJ whole genome shotgun (WGS) entry which is preliminary data.</text>
</comment>
<evidence type="ECO:0008006" key="4">
    <source>
        <dbReference type="Google" id="ProtNLM"/>
    </source>
</evidence>
<dbReference type="EMBL" id="VJMJ01000102">
    <property type="protein sequence ID" value="KAF0734967.1"/>
    <property type="molecule type" value="Genomic_DNA"/>
</dbReference>
<reference evidence="2 3" key="1">
    <citation type="submission" date="2019-07" db="EMBL/GenBank/DDBJ databases">
        <title>Genomics analysis of Aphanomyces spp. identifies a new class of oomycete effector associated with host adaptation.</title>
        <authorList>
            <person name="Gaulin E."/>
        </authorList>
    </citation>
    <scope>NUCLEOTIDE SEQUENCE [LARGE SCALE GENOMIC DNA]</scope>
    <source>
        <strain evidence="2 3">ATCC 201684</strain>
    </source>
</reference>
<sequence>MTDEAKIQWTPDDNDGLPMLFAVDDQLHDELTYVYNLLAEPVEQPKAPNPNTSRARQLREMDKLRQEIADLKVQLRQAKRQYVASMVPMSVWEGAARQQRLEKERAIQENEKLRSQVHEYATFIELLEASMHKKPRLSLDADLASPTWQEYKLAAHAALRVAAIHAIADREYRRLHYIMTNAGLHDYTGQDFLRVHPLIRDDGKVVIEAVYHLTVPAPFHPVGKALWDVVNGTHGPDLPGEERMDDFTVYRTLRLANTTGEVHSNFVRKYFPEDDRDIVLWRSVLNDELIPQMDQGAVNDESGWVVVRAKDAHTCYIQTVLHMVDSQGTCDRLGAAEILIDCWSSLDTNTLLPRGQEPQPMQTFMAIGRRIELAAKRAIDAVVSKYHP</sequence>
<evidence type="ECO:0000313" key="2">
    <source>
        <dbReference type="EMBL" id="KAF0734967.1"/>
    </source>
</evidence>
<evidence type="ECO:0000256" key="1">
    <source>
        <dbReference type="SAM" id="Coils"/>
    </source>
</evidence>
<dbReference type="AlphaFoldDB" id="A0A6G0X584"/>
<name>A0A6G0X584_9STRA</name>
<keyword evidence="3" id="KW-1185">Reference proteome</keyword>
<proteinExistence type="predicted"/>
<protein>
    <recommendedName>
        <fullName evidence="4">START domain-containing protein</fullName>
    </recommendedName>
</protein>